<organism evidence="1 2">
    <name type="scientific">Longibaculum muris</name>
    <dbReference type="NCBI Taxonomy" id="1796628"/>
    <lineage>
        <taxon>Bacteria</taxon>
        <taxon>Bacillati</taxon>
        <taxon>Bacillota</taxon>
        <taxon>Erysipelotrichia</taxon>
        <taxon>Erysipelotrichales</taxon>
        <taxon>Coprobacillaceae</taxon>
        <taxon>Longibaculum</taxon>
    </lineage>
</organism>
<proteinExistence type="predicted"/>
<dbReference type="EMBL" id="SMCQ01000004">
    <property type="protein sequence ID" value="TCW01295.1"/>
    <property type="molecule type" value="Genomic_DNA"/>
</dbReference>
<dbReference type="Gene3D" id="3.30.420.40">
    <property type="match status" value="2"/>
</dbReference>
<dbReference type="GeneID" id="98914807"/>
<sequence length="300" mass="33879">MKNGTVIYISSENISVVTAESKRDVLRVNDYFQLPLNEGTMLNGVIIDDYDLKQKLKVVYDKGITEAVLVVDSAKILAKSASIPKMREKEILQFVKDELSTVDSNSEDVVYDYSYIGDDETVKGASKIFCVGVERQFIDSYLEVFNESGIAIVAIDYAINVLMSLVKQLAGFLDKSYAITQIDGQNVISVLFINNEYILTNRSRIFSTKGTLEFENEVIGVISQLKQFASSSQQDHPLTDIYFFGLDQEKEQKLFDRIRTSLGIIANRLPKSKAIYAVNNNEVSFDINDYAYCVGYFKRK</sequence>
<dbReference type="Gene3D" id="3.30.1490.300">
    <property type="match status" value="1"/>
</dbReference>
<dbReference type="RefSeq" id="WP_066449502.1">
    <property type="nucleotide sequence ID" value="NZ_JANKBF010000006.1"/>
</dbReference>
<name>A0A4R3ZA03_9FIRM</name>
<dbReference type="InterPro" id="IPR005883">
    <property type="entry name" value="PilM"/>
</dbReference>
<dbReference type="Proteomes" id="UP000295515">
    <property type="component" value="Unassembled WGS sequence"/>
</dbReference>
<comment type="caution">
    <text evidence="1">The sequence shown here is derived from an EMBL/GenBank/DDBJ whole genome shotgun (WGS) entry which is preliminary data.</text>
</comment>
<evidence type="ECO:0000313" key="1">
    <source>
        <dbReference type="EMBL" id="TCW01295.1"/>
    </source>
</evidence>
<reference evidence="1 2" key="1">
    <citation type="submission" date="2019-03" db="EMBL/GenBank/DDBJ databases">
        <title>Genomic Encyclopedia of Type Strains, Phase IV (KMG-IV): sequencing the most valuable type-strain genomes for metagenomic binning, comparative biology and taxonomic classification.</title>
        <authorList>
            <person name="Goeker M."/>
        </authorList>
    </citation>
    <scope>NUCLEOTIDE SEQUENCE [LARGE SCALE GENOMIC DNA]</scope>
    <source>
        <strain evidence="1 2">DSM 29487</strain>
    </source>
</reference>
<gene>
    <name evidence="1" type="ORF">EDD60_104114</name>
</gene>
<evidence type="ECO:0000313" key="2">
    <source>
        <dbReference type="Proteomes" id="UP000295515"/>
    </source>
</evidence>
<protein>
    <submittedName>
        <fullName evidence="1">Tfp pilus assembly PilM family ATPase</fullName>
    </submittedName>
</protein>
<dbReference type="Pfam" id="PF11104">
    <property type="entry name" value="PilM_2"/>
    <property type="match status" value="1"/>
</dbReference>
<dbReference type="AlphaFoldDB" id="A0A4R3ZA03"/>
<accession>A0A4R3ZA03</accession>
<keyword evidence="2" id="KW-1185">Reference proteome</keyword>